<feature type="signal peptide" evidence="4">
    <location>
        <begin position="1"/>
        <end position="49"/>
    </location>
</feature>
<comment type="caution">
    <text evidence="6">The sequence shown here is derived from an EMBL/GenBank/DDBJ whole genome shotgun (WGS) entry which is preliminary data.</text>
</comment>
<feature type="chain" id="PRO_5046374473" description="Filamentous haemagglutinin FhaB/tRNA nuclease CdiA-like TPS domain-containing protein" evidence="4">
    <location>
        <begin position="50"/>
        <end position="4514"/>
    </location>
</feature>
<sequence length="4514" mass="462021">MSVPVQPVALPRVAFPIRSARRTAWRRTPTAAAIAALALAGAFTEPAHAQQAFSPAWFAAKGAAQGTATATGRLPNGLPASSLTAPEQQSAAARQKLQTSINNLNLAAQAIAAQQALQKAAREAALASGSVPDGLGEGGLKVDTNSLTAGWLNARDPVQTAAGGQTRVTIEQTADKAILNWETFNVGHNTTVAFDQQANWSVLNRVNDPQARPSQIQGRIEAPGTVMIVNRNGIVFSGSSQVNVRNLAAAAAGMTDSQFKKGLYSEAQGSGHIPTFANDLQTTASGNSYGAATGQVVVERGARIATHVPQTVTEGGGYVLLLGGEVHNAGQITTDGGQTVMAAGDAFVIKKGMGTDANQSSTTRGNVVGTQHLDGGASGLASNTGLIQASTGDITLAGHDVRQGGVAVATTSVHSRGTIHLTASGGDTAQVGLEEGGVTAIVLDASASTALDVQRETLVQDSDKAGDGIAHRRDQSLVQIASSGDVRFEGDSLTLATSGQVYVDASGTSEVKDGAAIDVSGYVGVRIAMEANNVLVNVQGFEQRDTSVNRDGDKLRNSDIWLDRRDLVLVPAGTNGYETDRWYTAGGLLEVGGYLGITGHGIGEWSAQGGTVQFSGGNLLTRQGSLINLSGGALDVQTGYVAQTWLKGSDGNLYNASTAPGDLLYAGLYRGFETDASRWGDTAKESFYNPIIAPLRRLENGYTVGRDGGRLVVATAAATLQGDVETSTYQGERQQRPREAGLDGYRQAQTAAARNGELVIGTWTPVYDADSGDLRHSPGAVVDSVKIGGTGGDIALEAAWLNALELGGLRVYAKGGIEVDASVAVAPGGEIALHATQVDVDADLTARGGAIVLGNMVDRHVSASTGWQRLPLVTAVPAGYVAGVSIGDGVTLDARGLWSNLLQDGVGIDSLPFVNGGRIDVRSSGDVRVGAGALLDVSSGAALMADDSLRGGKGGDIALVADAYSAAAGAKGRLVLEGELRGHGVKGGGTLTLQTGNAVVVGGQVAGSDGVLKAGETSLVDLITSEAFTVAEGAVLPVDYHYVRTHANPGEAIGGAPQIVAGNPASWVTLGAAWTLPKAANQNVSYGVTLSNGQYLTVDGYSWSTPPTLPAGTVITSVVSPMNFPINYVVDAAILPNGIPIAPTPGVIKAGTVAASEVTYAAGTVIRAGSSLPQAVAVGALLHLEAARFRQGFSRYEVTGGDGLAVAEGADLRATMPVLHADLSAARGVATGADPQEALERRLAPLFAEDAGKGRMTQRGGADLVLTAGNARSMVEGGERPTLAIGEGARIEVDPGRSIVLKGNGQINIDGGLRAAGGRIGVYGLGFGTEDVGNLKGHDGSVWIGSKAVLDVAGLARTAVDAQGRRYGVVLDGGRIEIGGKYQAYATQADAIDNFIVIRPGARLDASGAAAKLDLPGLGETLLASGGGVIHLASFNGLYLDGDMQAAAGGAGAAGGTLSLALEAPAYRDAGNPADRVLVHRELQLVKEQAPESLAAGLRPGQADPGLVYGHGRLGADRVEAGGFGNLSMLVNGVLSLDDGVDLALGQSLHLASRAIVLAEGAPVGANVDLAAPYVRLAGTSRPGKDKYTIPFLNDPSSYQGGMVALQDDTRLRVEAGVLDVINGVRFGAYGYSVQSGKALVARHGFEQVELRSQDDLRFLKHTVGDRTSLTTEGDLLLAGSQIYPATGSVVDVIAGRKGIFDQWGTYQITYDPERSLRIERSGDGAAPPVPYSAFGTLRLRSANIDQGGVVRAPLGMLDLGVAVGNYQEPGRIVLRPGSVTSVSAAGLVMPYGGTVDGLSYNYAGAEAWFSGLGGGLGNVQLTADSIEVQDGARIDLSGGGELKGAGFLTGRGGSTDARLHPLVQMASDGFVLPGLSTNPVYAIVPGAQPAVAPIAAEKGAGDPMIGRQITVGDGVPGLAAGTYTLLPSTYALLPGAFRVELNGLASSQAAFGSGTAMRNGSYATAARLGIANTGIADAQTTQAVLTPADTLRSYAQYNETSYAQFGLDWAARDGAPRPQLERDARQLGLSPGSRLDIAAGTTDFTPAAGGRGGTVVLNGSRIEILADGAAPTEGFDGTSVYASTLNGLGAAGISIGGSPVSTFAVQNDSGSSTQNAWQVGLGNGRTGELVLRQGAVLEAASVFLAVNDKNQGLTIEQGAGINTLGRGKAPWDANDGYVLMPGQTGVLAVTNGWLDVTSPTADDASGVLGAGYLHVGACAAGASCVGETVLYSEGTITAATNKSFELGESVRYGTRNLVLAMGGINVGSAEALAQAGAAGILPSGLTLNQGVLDRLLRGDTRTGAPALENLVLTAGDSVNFYGNVNLSTIDPVTGKSALERLVLGTPAIYGHGGAGDVARIETGTLAWNGATTPAGNVIAGGAGTGSGKLVIDADVIEFGYGPRSQPDTVGTHERLALGFASVDLNAAERITANHKGALAVYQSRGAWDDTAKAWTYSGGDLNLNTPLLTGRAGSVNRIKAGGAIAVSAPAGSAAPLSDNASLADALGAELALDAGSRLVLDTAVLLPSGKLTLSAQDDVMLADGAQLDLAGRKIDFFDVDKYSWGGDVTLSSRQGSVVQQAGSTIDLAAKNNRAGKLTVLALEGTADLAGAVLGGSAGHYDAGGTRVPFAAGHIDVRAQHIADFAGLNERLTQGEVFGGRSFQLKQGDLVIGDELKAREINVSVDNGSLTVTGRVDASGEQAGSIRLAANGGVTLAGSAMLDASASVLRKDSYGQAIDAPNRAVIEIDSGSGRLVLADGVRMDLGVAGASVNYGTVALNAPRLGGARGNDVDIEASGAIVIAGAKSVAVNAFHTYDDAAAGTETTVDGRSYQTIDQAYLDGKHADSLAFIDNALANSALMNGKLAGLRAHAGAFRLRPGVEIVSNAAVNPDGNLHVDGDIDLSGHRYASVNPRTQKTSAHGSGEAGALVLRAQGDLAIFGSITDGFDTSKLGVTADDNGWVLPAGRMPFGGDLVIPHGGMATLDAGTRFAGGRTLNYDLPVSSLTLPAGTLLSAAMPLAQSLTLPAGTVLGAAVLDGQGNVVHAAGTVLQAPVTLDAGMQLAAGFRLPAQAQIGATTWPKGVVLPVAMKLARPLALAKGAIVPSETDVVLPGGVEMVDLRPKGADGTQGRTLALAPMLEAGSQSWDIRLVAGADTTAADARLTLPDSMARLRLSDTHFGMGHVLTPIPGTGTPATYGAATSPEAEAFFADLAAWYGIVLTPGQAITPSDVQNLKDNWIISESVTELNDWGYGEVVHVVDAGTPPDLEFVPKLARQQLFSALRTGTGDLDLVSGGDVEMTSLYGVYTAGTSSAPPGSGYNQARGRLTDGTVLRPEGAIFEALVDGGAESLYAAWYPEQGGNVLLRAGGDLKGDLVGNNENRSDVDAYTFYNTRQQIATAAVGNWLWRQGTGSVEAGTDAVPTAWWINFGTYVAGGATGQTDPYGTRLFGNAPFLVGFTGIGTLGGGNLVVEAGGDAGMIDARGLQATWNETRHTPRSQGLHLAVASTGRITPSGELVQTGGGDLSLRLGGTLNPNPELRVNEHDLNSTFVNLRGATMIDAGAMGGVKLGYGGRDQMDSRRGDVYAAGGGQATGGPILVLGDSAVRIETRGDLVLGGTADPGRTLLLNATPFTYQGADYAGNGWTWFSLWTPATAIDLFSAGGNLTPVTTWDERDINENVRGGGKGRNQSANGDGSFYPSVLRAAAANGSLYYGASASSARHFSTGIMRYAHGTVLAPSPVGAQFVNAIGKSELQLLAQESIHGAGYVFSTSTADPSGMASPFRPGFVGMLAQTGGGQYGTDPLLVHNASAEAALYNDWLGGQTLGRMNTAALFTFGGTATVAGAAVGREPARYYAVQGDIVGLRVGQEVLLGYPAGSAGSRYEASGPVAIRAGRDIADSGTPLGQKDPTAGRLDSTASTRGNLIAHAYADEISVVQAGRDLRSSSFYILGPGLLDVSAGRHVYLGNKGEIKSLGPLGGVEASGGRSGGASISVSAGMGEGAYWDAFARRYLDPSNQADPGRPFADQPGKALIVYSGKLTLAQWLQSEFGYTGDEAGAQDFLAQQQAQLDEARAAALAQGRTASNRSLAREFQQQSQLHLVNWLSDRFGGANGLGQHFDAATTDARAFFDALPPEQRHAYLRNVYYAELRESGREYNDADGKRFGSYLRGREAIATLFPEQDAQGRALTYEGDLTMFSSALYYNADHVNNPVGQARPTPGTTYITKAQWEALGSPGYNVSFYDVLDAGIHTNFGGDISILAPGGRMLVGIDGGFNPGPGSGVMTQGEGDINIYALGSILMGQSRVFTTFGGNILGWSAAGDINAGRGSKTTVVYTPSRRTYDSVGNVTLSPQAPSTGAGIATLNPIPEVPPGDIDLIAPLGTIDAGEAGIRVSGNVNLAALRVVNAENIQVQGKAVGIPVVAAVNVAALSNASAAASQAATAAQDVMQRERAASRQALPSVFTVRVLGFGNETAPASQEPVAPRAVEPSAYRPEGLVKVVDASALTARERARLGL</sequence>
<dbReference type="InterPro" id="IPR008638">
    <property type="entry name" value="FhaB/CdiA-like_TPS"/>
</dbReference>
<dbReference type="Pfam" id="PF12545">
    <property type="entry name" value="DUF3739"/>
    <property type="match status" value="1"/>
</dbReference>
<evidence type="ECO:0000313" key="7">
    <source>
        <dbReference type="Proteomes" id="UP001501706"/>
    </source>
</evidence>
<dbReference type="PANTHER" id="PTHR12338">
    <property type="entry name" value="AUTOTRANSPORTER"/>
    <property type="match status" value="1"/>
</dbReference>
<dbReference type="InterPro" id="IPR012334">
    <property type="entry name" value="Pectin_lyas_fold"/>
</dbReference>
<protein>
    <recommendedName>
        <fullName evidence="5">Filamentous haemagglutinin FhaB/tRNA nuclease CdiA-like TPS domain-containing protein</fullName>
    </recommendedName>
</protein>
<accession>A0ABP3LC53</accession>
<gene>
    <name evidence="6" type="ORF">GCM10009097_08900</name>
</gene>
<keyword evidence="7" id="KW-1185">Reference proteome</keyword>
<organism evidence="6 7">
    <name type="scientific">Pigmentiphaga daeguensis</name>
    <dbReference type="NCBI Taxonomy" id="414049"/>
    <lineage>
        <taxon>Bacteria</taxon>
        <taxon>Pseudomonadati</taxon>
        <taxon>Pseudomonadota</taxon>
        <taxon>Betaproteobacteria</taxon>
        <taxon>Burkholderiales</taxon>
        <taxon>Alcaligenaceae</taxon>
        <taxon>Pigmentiphaga</taxon>
    </lineage>
</organism>
<evidence type="ECO:0000256" key="4">
    <source>
        <dbReference type="SAM" id="SignalP"/>
    </source>
</evidence>
<evidence type="ECO:0000259" key="5">
    <source>
        <dbReference type="SMART" id="SM00912"/>
    </source>
</evidence>
<evidence type="ECO:0000313" key="6">
    <source>
        <dbReference type="EMBL" id="GAA0495094.1"/>
    </source>
</evidence>
<keyword evidence="3 4" id="KW-0732">Signal</keyword>
<evidence type="ECO:0000256" key="1">
    <source>
        <dbReference type="ARBA" id="ARBA00004613"/>
    </source>
</evidence>
<dbReference type="SMART" id="SM00912">
    <property type="entry name" value="Haemagg_act"/>
    <property type="match status" value="1"/>
</dbReference>
<dbReference type="EMBL" id="BAAAEN010000002">
    <property type="protein sequence ID" value="GAA0495094.1"/>
    <property type="molecule type" value="Genomic_DNA"/>
</dbReference>
<dbReference type="Pfam" id="PF05860">
    <property type="entry name" value="TPS"/>
    <property type="match status" value="1"/>
</dbReference>
<dbReference type="SUPFAM" id="SSF51126">
    <property type="entry name" value="Pectin lyase-like"/>
    <property type="match status" value="1"/>
</dbReference>
<dbReference type="InterPro" id="IPR021026">
    <property type="entry name" value="Filamn_hemagglutn_DUF3739"/>
</dbReference>
<keyword evidence="2" id="KW-0964">Secreted</keyword>
<proteinExistence type="predicted"/>
<dbReference type="Proteomes" id="UP001501706">
    <property type="component" value="Unassembled WGS sequence"/>
</dbReference>
<evidence type="ECO:0000256" key="2">
    <source>
        <dbReference type="ARBA" id="ARBA00022525"/>
    </source>
</evidence>
<dbReference type="InterPro" id="IPR050909">
    <property type="entry name" value="Bact_Autotransporter_VF"/>
</dbReference>
<evidence type="ECO:0000256" key="3">
    <source>
        <dbReference type="ARBA" id="ARBA00022729"/>
    </source>
</evidence>
<dbReference type="NCBIfam" id="TIGR01901">
    <property type="entry name" value="adhes_NPXG"/>
    <property type="match status" value="1"/>
</dbReference>
<dbReference type="PANTHER" id="PTHR12338:SF8">
    <property type="entry name" value="HEME_HEMOPEXIN-BINDING PROTEIN"/>
    <property type="match status" value="1"/>
</dbReference>
<comment type="subcellular location">
    <subcellularLocation>
        <location evidence="1">Secreted</location>
    </subcellularLocation>
</comment>
<dbReference type="InterPro" id="IPR011050">
    <property type="entry name" value="Pectin_lyase_fold/virulence"/>
</dbReference>
<dbReference type="Gene3D" id="2.160.20.10">
    <property type="entry name" value="Single-stranded right-handed beta-helix, Pectin lyase-like"/>
    <property type="match status" value="1"/>
</dbReference>
<reference evidence="7" key="1">
    <citation type="journal article" date="2019" name="Int. J. Syst. Evol. Microbiol.">
        <title>The Global Catalogue of Microorganisms (GCM) 10K type strain sequencing project: providing services to taxonomists for standard genome sequencing and annotation.</title>
        <authorList>
            <consortium name="The Broad Institute Genomics Platform"/>
            <consortium name="The Broad Institute Genome Sequencing Center for Infectious Disease"/>
            <person name="Wu L."/>
            <person name="Ma J."/>
        </authorList>
    </citation>
    <scope>NUCLEOTIDE SEQUENCE [LARGE SCALE GENOMIC DNA]</scope>
    <source>
        <strain evidence="7">JCM 14330</strain>
    </source>
</reference>
<feature type="domain" description="Filamentous haemagglutinin FhaB/tRNA nuclease CdiA-like TPS" evidence="5">
    <location>
        <begin position="144"/>
        <end position="258"/>
    </location>
</feature>
<name>A0ABP3LC53_9BURK</name>